<keyword evidence="2" id="KW-0812">Transmembrane</keyword>
<dbReference type="Proteomes" id="UP000316330">
    <property type="component" value="Unassembled WGS sequence"/>
</dbReference>
<dbReference type="Pfam" id="PF01381">
    <property type="entry name" value="HTH_3"/>
    <property type="match status" value="1"/>
</dbReference>
<dbReference type="InterPro" id="IPR001387">
    <property type="entry name" value="Cro/C1-type_HTH"/>
</dbReference>
<organism evidence="6 7">
    <name type="scientific">Cohnella terricola</name>
    <dbReference type="NCBI Taxonomy" id="1289167"/>
    <lineage>
        <taxon>Bacteria</taxon>
        <taxon>Bacillati</taxon>
        <taxon>Bacillota</taxon>
        <taxon>Bacilli</taxon>
        <taxon>Bacillales</taxon>
        <taxon>Paenibacillaceae</taxon>
        <taxon>Cohnella</taxon>
    </lineage>
</organism>
<dbReference type="AlphaFoldDB" id="A0A559JQV4"/>
<dbReference type="Pfam" id="PF06803">
    <property type="entry name" value="DUF1232"/>
    <property type="match status" value="1"/>
</dbReference>
<dbReference type="PROSITE" id="PS50943">
    <property type="entry name" value="HTH_CROC1"/>
    <property type="match status" value="1"/>
</dbReference>
<dbReference type="OrthoDB" id="9793277at2"/>
<dbReference type="SUPFAM" id="SSF47413">
    <property type="entry name" value="lambda repressor-like DNA-binding domains"/>
    <property type="match status" value="1"/>
</dbReference>
<dbReference type="Gene3D" id="1.10.260.40">
    <property type="entry name" value="lambda repressor-like DNA-binding domains"/>
    <property type="match status" value="1"/>
</dbReference>
<dbReference type="GO" id="GO:0012505">
    <property type="term" value="C:endomembrane system"/>
    <property type="evidence" value="ECO:0007669"/>
    <property type="project" value="UniProtKB-SubCell"/>
</dbReference>
<evidence type="ECO:0000256" key="4">
    <source>
        <dbReference type="ARBA" id="ARBA00023136"/>
    </source>
</evidence>
<comment type="subcellular location">
    <subcellularLocation>
        <location evidence="1">Endomembrane system</location>
        <topology evidence="1">Multi-pass membrane protein</topology>
    </subcellularLocation>
</comment>
<dbReference type="InterPro" id="IPR010652">
    <property type="entry name" value="DUF1232"/>
</dbReference>
<keyword evidence="3" id="KW-1133">Transmembrane helix</keyword>
<sequence>MRNAEEGSRVETFESSRKRSIGELIKDHIQKNSLSMRKLANLCGIDVATVSRIVNGKQQPKLYHLQLFSRHLNIPLDKLIETSGEEAEVGRSEGDDRMFDALDKMLETFGDDRWADSRSTRARIEQELAKCEQYAKTEEGHRLIRQEFDAKIAQLNGAGPFIERLKRMYGRYCDNSATEDERALLGSALLYFILSVDIIPDYIFPIGYVDDAIAVNIVTSRLNAQGHSA</sequence>
<evidence type="ECO:0000259" key="5">
    <source>
        <dbReference type="PROSITE" id="PS50943"/>
    </source>
</evidence>
<evidence type="ECO:0000313" key="7">
    <source>
        <dbReference type="Proteomes" id="UP000316330"/>
    </source>
</evidence>
<dbReference type="SMART" id="SM00530">
    <property type="entry name" value="HTH_XRE"/>
    <property type="match status" value="1"/>
</dbReference>
<comment type="caution">
    <text evidence="6">The sequence shown here is derived from an EMBL/GenBank/DDBJ whole genome shotgun (WGS) entry which is preliminary data.</text>
</comment>
<dbReference type="CDD" id="cd00093">
    <property type="entry name" value="HTH_XRE"/>
    <property type="match status" value="1"/>
</dbReference>
<gene>
    <name evidence="6" type="ORF">FPZ45_07465</name>
</gene>
<reference evidence="6 7" key="1">
    <citation type="submission" date="2019-07" db="EMBL/GenBank/DDBJ databases">
        <authorList>
            <person name="Kim J."/>
        </authorList>
    </citation>
    <scope>NUCLEOTIDE SEQUENCE [LARGE SCALE GENOMIC DNA]</scope>
    <source>
        <strain evidence="6 7">G13</strain>
    </source>
</reference>
<proteinExistence type="predicted"/>
<accession>A0A559JQV4</accession>
<name>A0A559JQV4_9BACL</name>
<dbReference type="EMBL" id="VNJJ01000003">
    <property type="protein sequence ID" value="TVY02265.1"/>
    <property type="molecule type" value="Genomic_DNA"/>
</dbReference>
<evidence type="ECO:0000256" key="2">
    <source>
        <dbReference type="ARBA" id="ARBA00022692"/>
    </source>
</evidence>
<dbReference type="InterPro" id="IPR010982">
    <property type="entry name" value="Lambda_DNA-bd_dom_sf"/>
</dbReference>
<evidence type="ECO:0000256" key="3">
    <source>
        <dbReference type="ARBA" id="ARBA00022989"/>
    </source>
</evidence>
<protein>
    <submittedName>
        <fullName evidence="6">DUF1232 domain-containing protein</fullName>
    </submittedName>
</protein>
<evidence type="ECO:0000313" key="6">
    <source>
        <dbReference type="EMBL" id="TVY02265.1"/>
    </source>
</evidence>
<keyword evidence="7" id="KW-1185">Reference proteome</keyword>
<feature type="domain" description="HTH cro/C1-type" evidence="5">
    <location>
        <begin position="25"/>
        <end position="79"/>
    </location>
</feature>
<dbReference type="GO" id="GO:0003677">
    <property type="term" value="F:DNA binding"/>
    <property type="evidence" value="ECO:0007669"/>
    <property type="project" value="InterPro"/>
</dbReference>
<evidence type="ECO:0000256" key="1">
    <source>
        <dbReference type="ARBA" id="ARBA00004127"/>
    </source>
</evidence>
<keyword evidence="4" id="KW-0472">Membrane</keyword>